<accession>A0A364V4I0</accession>
<comment type="caution">
    <text evidence="3">The sequence shown here is derived from an EMBL/GenBank/DDBJ whole genome shotgun (WGS) entry which is preliminary data.</text>
</comment>
<dbReference type="EMBL" id="QHCV01000078">
    <property type="protein sequence ID" value="RAV31560.1"/>
    <property type="molecule type" value="Genomic_DNA"/>
</dbReference>
<keyword evidence="4" id="KW-1185">Reference proteome</keyword>
<organism evidence="3 4">
    <name type="scientific">Corynebacterium heidelbergense</name>
    <dbReference type="NCBI Taxonomy" id="2055947"/>
    <lineage>
        <taxon>Bacteria</taxon>
        <taxon>Bacillati</taxon>
        <taxon>Actinomycetota</taxon>
        <taxon>Actinomycetes</taxon>
        <taxon>Mycobacteriales</taxon>
        <taxon>Corynebacteriaceae</taxon>
        <taxon>Corynebacterium</taxon>
    </lineage>
</organism>
<feature type="compositionally biased region" description="Low complexity" evidence="1">
    <location>
        <begin position="25"/>
        <end position="38"/>
    </location>
</feature>
<feature type="signal peptide" evidence="2">
    <location>
        <begin position="1"/>
        <end position="27"/>
    </location>
</feature>
<reference evidence="3 4" key="1">
    <citation type="journal article" date="2018" name="Syst. Appl. Microbiol.">
        <title>Corynebacterium heidelbergense sp. nov., isolated from the preen glands of Egyptian geese (Alopochen aegyptiacus).</title>
        <authorList>
            <person name="Braun M.S."/>
            <person name="Wang E."/>
            <person name="Zimmermann S."/>
            <person name="Wink M."/>
        </authorList>
    </citation>
    <scope>NUCLEOTIDE SEQUENCE [LARGE SCALE GENOMIC DNA]</scope>
    <source>
        <strain evidence="3 4">647</strain>
    </source>
</reference>
<protein>
    <recommendedName>
        <fullName evidence="5">Secreted protein</fullName>
    </recommendedName>
</protein>
<evidence type="ECO:0000256" key="1">
    <source>
        <dbReference type="SAM" id="MobiDB-lite"/>
    </source>
</evidence>
<evidence type="ECO:0000313" key="4">
    <source>
        <dbReference type="Proteomes" id="UP000251577"/>
    </source>
</evidence>
<dbReference type="RefSeq" id="WP_113631160.1">
    <property type="nucleotide sequence ID" value="NZ_QHCV01000078.1"/>
</dbReference>
<name>A0A364V4I0_9CORY</name>
<proteinExistence type="predicted"/>
<sequence length="215" mass="22461">MKRTATRAAGIALALAAVVGGAGTAAAQSSGSSVPSSSTFGDGRPWWDPTQVIESPVDPGHSEGKIPSVSFTDDADGDHSIPARVPGHLNEGGERYARVQSTATGFAPGKFYTVRITLREAGSGKDWGVYTWQTYKATEDGKLNINLRVSIPTRASEGEKVVAAPAVYSADDVGRDGRPNKVDESCVLQCKTVPPLAAWTDYNNADSIITIGPAA</sequence>
<evidence type="ECO:0000313" key="3">
    <source>
        <dbReference type="EMBL" id="RAV31560.1"/>
    </source>
</evidence>
<evidence type="ECO:0000256" key="2">
    <source>
        <dbReference type="SAM" id="SignalP"/>
    </source>
</evidence>
<gene>
    <name evidence="3" type="ORF">DLJ54_07715</name>
</gene>
<dbReference type="AlphaFoldDB" id="A0A364V4I0"/>
<feature type="region of interest" description="Disordered" evidence="1">
    <location>
        <begin position="25"/>
        <end position="90"/>
    </location>
</feature>
<dbReference type="Proteomes" id="UP000251577">
    <property type="component" value="Unassembled WGS sequence"/>
</dbReference>
<keyword evidence="2" id="KW-0732">Signal</keyword>
<feature type="chain" id="PRO_5016695964" description="Secreted protein" evidence="2">
    <location>
        <begin position="28"/>
        <end position="215"/>
    </location>
</feature>
<evidence type="ECO:0008006" key="5">
    <source>
        <dbReference type="Google" id="ProtNLM"/>
    </source>
</evidence>